<dbReference type="InterPro" id="IPR011701">
    <property type="entry name" value="MFS"/>
</dbReference>
<feature type="transmembrane region" description="Helical" evidence="7">
    <location>
        <begin position="99"/>
        <end position="117"/>
    </location>
</feature>
<reference evidence="9 10" key="1">
    <citation type="submission" date="2023-07" db="EMBL/GenBank/DDBJ databases">
        <title>Genomic Encyclopedia of Type Strains, Phase IV (KMG-IV): sequencing the most valuable type-strain genomes for metagenomic binning, comparative biology and taxonomic classification.</title>
        <authorList>
            <person name="Goeker M."/>
        </authorList>
    </citation>
    <scope>NUCLEOTIDE SEQUENCE [LARGE SCALE GENOMIC DNA]</scope>
    <source>
        <strain evidence="9 10">DSM 16784</strain>
    </source>
</reference>
<accession>A0ABU0E8G2</accession>
<evidence type="ECO:0000256" key="3">
    <source>
        <dbReference type="ARBA" id="ARBA00022475"/>
    </source>
</evidence>
<dbReference type="Pfam" id="PF07690">
    <property type="entry name" value="MFS_1"/>
    <property type="match status" value="1"/>
</dbReference>
<evidence type="ECO:0000256" key="7">
    <source>
        <dbReference type="SAM" id="Phobius"/>
    </source>
</evidence>
<dbReference type="PROSITE" id="PS50850">
    <property type="entry name" value="MFS"/>
    <property type="match status" value="1"/>
</dbReference>
<feature type="transmembrane region" description="Helical" evidence="7">
    <location>
        <begin position="12"/>
        <end position="36"/>
    </location>
</feature>
<feature type="transmembrane region" description="Helical" evidence="7">
    <location>
        <begin position="260"/>
        <end position="279"/>
    </location>
</feature>
<feature type="transmembrane region" description="Helical" evidence="7">
    <location>
        <begin position="373"/>
        <end position="394"/>
    </location>
</feature>
<feature type="domain" description="Major facilitator superfamily (MFS) profile" evidence="8">
    <location>
        <begin position="218"/>
        <end position="406"/>
    </location>
</feature>
<evidence type="ECO:0000259" key="8">
    <source>
        <dbReference type="PROSITE" id="PS50850"/>
    </source>
</evidence>
<keyword evidence="6 7" id="KW-0472">Membrane</keyword>
<evidence type="ECO:0000313" key="10">
    <source>
        <dbReference type="Proteomes" id="UP001230220"/>
    </source>
</evidence>
<proteinExistence type="predicted"/>
<feature type="transmembrane region" description="Helical" evidence="7">
    <location>
        <begin position="345"/>
        <end position="367"/>
    </location>
</feature>
<comment type="subcellular location">
    <subcellularLocation>
        <location evidence="1">Cell membrane</location>
        <topology evidence="1">Multi-pass membrane protein</topology>
    </subcellularLocation>
</comment>
<gene>
    <name evidence="9" type="ORF">J2S15_003754</name>
</gene>
<keyword evidence="10" id="KW-1185">Reference proteome</keyword>
<keyword evidence="5 7" id="KW-1133">Transmembrane helix</keyword>
<feature type="transmembrane region" description="Helical" evidence="7">
    <location>
        <begin position="309"/>
        <end position="333"/>
    </location>
</feature>
<dbReference type="RefSeq" id="WP_307411377.1">
    <property type="nucleotide sequence ID" value="NZ_JAUSUR010000008.1"/>
</dbReference>
<dbReference type="PANTHER" id="PTHR43266">
    <property type="entry name" value="MACROLIDE-EFFLUX PROTEIN"/>
    <property type="match status" value="1"/>
</dbReference>
<dbReference type="CDD" id="cd06173">
    <property type="entry name" value="MFS_MefA_like"/>
    <property type="match status" value="1"/>
</dbReference>
<dbReference type="SUPFAM" id="SSF103473">
    <property type="entry name" value="MFS general substrate transporter"/>
    <property type="match status" value="1"/>
</dbReference>
<dbReference type="InterPro" id="IPR036259">
    <property type="entry name" value="MFS_trans_sf"/>
</dbReference>
<dbReference type="EMBL" id="JAUSUR010000008">
    <property type="protein sequence ID" value="MDQ0362993.1"/>
    <property type="molecule type" value="Genomic_DNA"/>
</dbReference>
<evidence type="ECO:0000256" key="5">
    <source>
        <dbReference type="ARBA" id="ARBA00022989"/>
    </source>
</evidence>
<dbReference type="Proteomes" id="UP001230220">
    <property type="component" value="Unassembled WGS sequence"/>
</dbReference>
<feature type="transmembrane region" description="Helical" evidence="7">
    <location>
        <begin position="167"/>
        <end position="189"/>
    </location>
</feature>
<organism evidence="9 10">
    <name type="scientific">Breznakia pachnodae</name>
    <dbReference type="NCBI Taxonomy" id="265178"/>
    <lineage>
        <taxon>Bacteria</taxon>
        <taxon>Bacillati</taxon>
        <taxon>Bacillota</taxon>
        <taxon>Erysipelotrichia</taxon>
        <taxon>Erysipelotrichales</taxon>
        <taxon>Erysipelotrichaceae</taxon>
        <taxon>Breznakia</taxon>
    </lineage>
</organism>
<dbReference type="Gene3D" id="1.20.1250.20">
    <property type="entry name" value="MFS general substrate transporter like domains"/>
    <property type="match status" value="1"/>
</dbReference>
<feature type="transmembrane region" description="Helical" evidence="7">
    <location>
        <begin position="42"/>
        <end position="63"/>
    </location>
</feature>
<sequence>MKTTKWKRTFFTIWSGQAISLLTSAIVQYALIWSLTAQTESALVLSIAGLVGFLPAAVLGPFIGSYVDKHNRKRIMMISDSCIALSTLVLILISFNMEVPIWLIYVVLFIRALGSAFHQPCLQAVTPLIVPQEELAKCGGYTSTLQSLSFVLSPALAAAMFAVLPLWVILSTDIIGAIVGVLTIAISYIPRLKNQEEKELHVWEDTKEGLKVLQKEKGLYYFVLVVFVFYIVYIPLSTLYPLMSVTYFDRSIADAGFVETMFAVGMLAGGIILGIWGGTKNKMHSIMGGVVLLGVATLLQGLIPQSQFMLFVVLAAITGFAVPFISSLFMTIIQEKIHPEYLGRVVSVASSIMSFAAPVGLMFSGAFAEQIGVHNWFVICGVAAILCVGFCLMVKSIRNLDRPVKV</sequence>
<feature type="transmembrane region" description="Helical" evidence="7">
    <location>
        <begin position="219"/>
        <end position="240"/>
    </location>
</feature>
<dbReference type="PANTHER" id="PTHR43266:SF10">
    <property type="entry name" value="BACILYSIN EXPORTER BACE-RELATED"/>
    <property type="match status" value="1"/>
</dbReference>
<keyword evidence="2" id="KW-0813">Transport</keyword>
<evidence type="ECO:0000256" key="2">
    <source>
        <dbReference type="ARBA" id="ARBA00022448"/>
    </source>
</evidence>
<evidence type="ECO:0000256" key="6">
    <source>
        <dbReference type="ARBA" id="ARBA00023136"/>
    </source>
</evidence>
<keyword evidence="3" id="KW-1003">Cell membrane</keyword>
<evidence type="ECO:0000256" key="1">
    <source>
        <dbReference type="ARBA" id="ARBA00004651"/>
    </source>
</evidence>
<comment type="caution">
    <text evidence="9">The sequence shown here is derived from an EMBL/GenBank/DDBJ whole genome shotgun (WGS) entry which is preliminary data.</text>
</comment>
<evidence type="ECO:0000313" key="9">
    <source>
        <dbReference type="EMBL" id="MDQ0362993.1"/>
    </source>
</evidence>
<evidence type="ECO:0000256" key="4">
    <source>
        <dbReference type="ARBA" id="ARBA00022692"/>
    </source>
</evidence>
<dbReference type="InterPro" id="IPR020846">
    <property type="entry name" value="MFS_dom"/>
</dbReference>
<protein>
    <submittedName>
        <fullName evidence="9">DHA3 family macrolide efflux protein-like MFS transporter</fullName>
    </submittedName>
</protein>
<name>A0ABU0E8G2_9FIRM</name>
<feature type="transmembrane region" description="Helical" evidence="7">
    <location>
        <begin position="286"/>
        <end position="303"/>
    </location>
</feature>
<keyword evidence="4 7" id="KW-0812">Transmembrane</keyword>